<dbReference type="RefSeq" id="WP_368655048.1">
    <property type="nucleotide sequence ID" value="NZ_CP162599.1"/>
</dbReference>
<proteinExistence type="predicted"/>
<gene>
    <name evidence="2" type="ORF">AB4Y30_08500</name>
</gene>
<keyword evidence="1" id="KW-0472">Membrane</keyword>
<name>A0AB39HVZ1_9BACI</name>
<keyword evidence="1" id="KW-0812">Transmembrane</keyword>
<keyword evidence="1" id="KW-1133">Transmembrane helix</keyword>
<dbReference type="EMBL" id="CP162599">
    <property type="protein sequence ID" value="XDK34376.1"/>
    <property type="molecule type" value="Genomic_DNA"/>
</dbReference>
<reference evidence="2" key="1">
    <citation type="submission" date="2024-07" db="EMBL/GenBank/DDBJ databases">
        <title>Halotolerant mesophilic bacterium Ornithinibacillus sp. 4-3, sp. nov., isolated from soil.</title>
        <authorList>
            <person name="Sidarenka A.V."/>
            <person name="Guliayeva D.E."/>
            <person name="Leanovich S.I."/>
            <person name="Hileuskaya K.S."/>
            <person name="Akhremchuk A.E."/>
            <person name="Sikolenko M.A."/>
            <person name="Valentovich L.N."/>
        </authorList>
    </citation>
    <scope>NUCLEOTIDE SEQUENCE</scope>
    <source>
        <strain evidence="2">4-3</strain>
    </source>
</reference>
<organism evidence="2">
    <name type="scientific">Ornithinibacillus sp. 4-3</name>
    <dbReference type="NCBI Taxonomy" id="3231488"/>
    <lineage>
        <taxon>Bacteria</taxon>
        <taxon>Bacillati</taxon>
        <taxon>Bacillota</taxon>
        <taxon>Bacilli</taxon>
        <taxon>Bacillales</taxon>
        <taxon>Bacillaceae</taxon>
        <taxon>Ornithinibacillus</taxon>
    </lineage>
</organism>
<feature type="transmembrane region" description="Helical" evidence="1">
    <location>
        <begin position="39"/>
        <end position="57"/>
    </location>
</feature>
<evidence type="ECO:0000313" key="2">
    <source>
        <dbReference type="EMBL" id="XDK34376.1"/>
    </source>
</evidence>
<dbReference type="AlphaFoldDB" id="A0AB39HVZ1"/>
<accession>A0AB39HVZ1</accession>
<dbReference type="Pfam" id="PF19382">
    <property type="entry name" value="DUF5957"/>
    <property type="match status" value="1"/>
</dbReference>
<protein>
    <submittedName>
        <fullName evidence="2">DUF5957 family protein</fullName>
    </submittedName>
</protein>
<dbReference type="InterPro" id="IPR046001">
    <property type="entry name" value="DUF5957"/>
</dbReference>
<sequence length="62" mass="6686">MRLMLAILVGIIGGFILGIALSSFIGVIGWTFFGKALGIKFLPFYTSGLCAIIVPIIDQKNR</sequence>
<feature type="transmembrane region" description="Helical" evidence="1">
    <location>
        <begin position="7"/>
        <end position="33"/>
    </location>
</feature>
<evidence type="ECO:0000256" key="1">
    <source>
        <dbReference type="SAM" id="Phobius"/>
    </source>
</evidence>